<feature type="transmembrane region" description="Helical" evidence="5">
    <location>
        <begin position="300"/>
        <end position="325"/>
    </location>
</feature>
<feature type="domain" description="O-antigen ligase-related" evidence="6">
    <location>
        <begin position="191"/>
        <end position="316"/>
    </location>
</feature>
<evidence type="ECO:0000259" key="6">
    <source>
        <dbReference type="Pfam" id="PF04932"/>
    </source>
</evidence>
<feature type="transmembrane region" description="Helical" evidence="5">
    <location>
        <begin position="123"/>
        <end position="142"/>
    </location>
</feature>
<feature type="transmembrane region" description="Helical" evidence="5">
    <location>
        <begin position="33"/>
        <end position="53"/>
    </location>
</feature>
<feature type="transmembrane region" description="Helical" evidence="5">
    <location>
        <begin position="154"/>
        <end position="175"/>
    </location>
</feature>
<dbReference type="GeneID" id="300079936"/>
<feature type="transmembrane region" description="Helical" evidence="5">
    <location>
        <begin position="228"/>
        <end position="248"/>
    </location>
</feature>
<dbReference type="Proteomes" id="UP001054897">
    <property type="component" value="Chromosome"/>
</dbReference>
<evidence type="ECO:0000313" key="7">
    <source>
        <dbReference type="EMBL" id="USR40447.1"/>
    </source>
</evidence>
<evidence type="ECO:0000256" key="5">
    <source>
        <dbReference type="SAM" id="Phobius"/>
    </source>
</evidence>
<keyword evidence="2 5" id="KW-0812">Transmembrane</keyword>
<evidence type="ECO:0000256" key="2">
    <source>
        <dbReference type="ARBA" id="ARBA00022692"/>
    </source>
</evidence>
<keyword evidence="4 5" id="KW-0472">Membrane</keyword>
<evidence type="ECO:0000256" key="4">
    <source>
        <dbReference type="ARBA" id="ARBA00023136"/>
    </source>
</evidence>
<dbReference type="EMBL" id="CP099397">
    <property type="protein sequence ID" value="USR40447.1"/>
    <property type="molecule type" value="Genomic_DNA"/>
</dbReference>
<feature type="transmembrane region" description="Helical" evidence="5">
    <location>
        <begin position="7"/>
        <end position="27"/>
    </location>
</feature>
<gene>
    <name evidence="7" type="ORF">L1F06_003115</name>
</gene>
<organism evidence="7 8">
    <name type="scientific">Ectopseudomonas hydrolytica</name>
    <dbReference type="NCBI Taxonomy" id="2493633"/>
    <lineage>
        <taxon>Bacteria</taxon>
        <taxon>Pseudomonadati</taxon>
        <taxon>Pseudomonadota</taxon>
        <taxon>Gammaproteobacteria</taxon>
        <taxon>Pseudomonadales</taxon>
        <taxon>Pseudomonadaceae</taxon>
        <taxon>Ectopseudomonas</taxon>
    </lineage>
</organism>
<feature type="transmembrane region" description="Helical" evidence="5">
    <location>
        <begin position="187"/>
        <end position="216"/>
    </location>
</feature>
<evidence type="ECO:0000313" key="8">
    <source>
        <dbReference type="Proteomes" id="UP001054897"/>
    </source>
</evidence>
<dbReference type="PANTHER" id="PTHR37422:SF13">
    <property type="entry name" value="LIPOPOLYSACCHARIDE BIOSYNTHESIS PROTEIN PA4999-RELATED"/>
    <property type="match status" value="1"/>
</dbReference>
<dbReference type="InterPro" id="IPR007016">
    <property type="entry name" value="O-antigen_ligase-rel_domated"/>
</dbReference>
<keyword evidence="8" id="KW-1185">Reference proteome</keyword>
<protein>
    <submittedName>
        <fullName evidence="7">O-antigen ligase family protein</fullName>
    </submittedName>
</protein>
<feature type="transmembrane region" description="Helical" evidence="5">
    <location>
        <begin position="65"/>
        <end position="83"/>
    </location>
</feature>
<dbReference type="InterPro" id="IPR051533">
    <property type="entry name" value="WaaL-like"/>
</dbReference>
<comment type="subcellular location">
    <subcellularLocation>
        <location evidence="1">Membrane</location>
        <topology evidence="1">Multi-pass membrane protein</topology>
    </subcellularLocation>
</comment>
<accession>A0ABY5A978</accession>
<dbReference type="GO" id="GO:0016874">
    <property type="term" value="F:ligase activity"/>
    <property type="evidence" value="ECO:0007669"/>
    <property type="project" value="UniProtKB-KW"/>
</dbReference>
<keyword evidence="3 5" id="KW-1133">Transmembrane helix</keyword>
<name>A0ABY5A978_9GAMM</name>
<reference evidence="7" key="1">
    <citation type="submission" date="2022-06" db="EMBL/GenBank/DDBJ databases">
        <title>Complete genome of Pseudomonas hydrolytica DSWY01T.</title>
        <authorList>
            <person name="Jung J."/>
            <person name="Jeon C.O."/>
        </authorList>
    </citation>
    <scope>NUCLEOTIDE SEQUENCE</scope>
    <source>
        <strain evidence="7">DSWY01</strain>
    </source>
</reference>
<dbReference type="RefSeq" id="WP_129481856.1">
    <property type="nucleotide sequence ID" value="NZ_CP099397.1"/>
</dbReference>
<feature type="transmembrane region" description="Helical" evidence="5">
    <location>
        <begin position="95"/>
        <end position="111"/>
    </location>
</feature>
<dbReference type="Pfam" id="PF04932">
    <property type="entry name" value="Wzy_C"/>
    <property type="match status" value="1"/>
</dbReference>
<sequence>MVGVRVAGVTSVLCLGYLWFLIGIVWIPTNKLYQQGLVVLLWLPALVTAVLWRKRLTAAWQSEKLLLWLVFLLLAWAGLSVTWTEAGEPLRELKRVLYVGLFLGAFVLLALEKPAFVWKGLGLAFALLALSCPISIYLFYGLDIHPLQARLHGIGQAGHPILGAYVMALAVVWGLQCLPRIGWQRIVWGALLVMLMLFIALGQSRGAMLALGLAAISMPFWGGGRGAWLVFLSACLIALGGFFFFAPFILERGFSHRPDIFWSSVDMISQNPWLGLGIGADYRVVTTHFPRGVDHSHNVFTHAAIELGIPGLVLWAALWLAAFRVAWGARQSREGRILLSSLLVSFVAQQFDAASLWGSPRAEWFVTWLPIGLAMALAIQRGRVEEHGVPRRP</sequence>
<proteinExistence type="predicted"/>
<keyword evidence="7" id="KW-0436">Ligase</keyword>
<dbReference type="PANTHER" id="PTHR37422">
    <property type="entry name" value="TEICHURONIC ACID BIOSYNTHESIS PROTEIN TUAE"/>
    <property type="match status" value="1"/>
</dbReference>
<evidence type="ECO:0000256" key="3">
    <source>
        <dbReference type="ARBA" id="ARBA00022989"/>
    </source>
</evidence>
<evidence type="ECO:0000256" key="1">
    <source>
        <dbReference type="ARBA" id="ARBA00004141"/>
    </source>
</evidence>